<evidence type="ECO:0000313" key="1">
    <source>
        <dbReference type="EMBL" id="NEZ93641.1"/>
    </source>
</evidence>
<organism evidence="1 2">
    <name type="scientific">Clostridium botulinum</name>
    <dbReference type="NCBI Taxonomy" id="1491"/>
    <lineage>
        <taxon>Bacteria</taxon>
        <taxon>Bacillati</taxon>
        <taxon>Bacillota</taxon>
        <taxon>Clostridia</taxon>
        <taxon>Eubacteriales</taxon>
        <taxon>Clostridiaceae</taxon>
        <taxon>Clostridium</taxon>
    </lineage>
</organism>
<dbReference type="Proteomes" id="UP000473887">
    <property type="component" value="Unassembled WGS sequence"/>
</dbReference>
<sequence>MSLNVKELKEFIEDLPDEMEVVIQSIVSGDEEYCSETLDISSTIDDNSGDKLLVLDPKEVSINNVVEDEEVEEIADYLIEFASDAFEHKDREELIKALKHYGKWI</sequence>
<gene>
    <name evidence="1" type="ORF">EXM69_17270</name>
</gene>
<reference evidence="1 2" key="1">
    <citation type="submission" date="2019-02" db="EMBL/GenBank/DDBJ databases">
        <title>Genome sequencing of Clostridium botulinum clinical isolates.</title>
        <authorList>
            <person name="Brunt J."/>
            <person name="Van Vliet A.H.M."/>
            <person name="Stringer S.C."/>
            <person name="Grant K.A."/>
            <person name="Carter A.C."/>
            <person name="Peck M.W."/>
        </authorList>
    </citation>
    <scope>NUCLEOTIDE SEQUENCE [LARGE SCALE GENOMIC DNA]</scope>
    <source>
        <strain evidence="1 2">H142660711</strain>
    </source>
</reference>
<dbReference type="RefSeq" id="WP_012047614.1">
    <property type="nucleotide sequence ID" value="NZ_AP025141.1"/>
</dbReference>
<dbReference type="EMBL" id="SGKC01000047">
    <property type="protein sequence ID" value="NEZ93641.1"/>
    <property type="molecule type" value="Genomic_DNA"/>
</dbReference>
<evidence type="ECO:0000313" key="2">
    <source>
        <dbReference type="Proteomes" id="UP000473887"/>
    </source>
</evidence>
<comment type="caution">
    <text evidence="1">The sequence shown here is derived from an EMBL/GenBank/DDBJ whole genome shotgun (WGS) entry which is preliminary data.</text>
</comment>
<accession>A0A0C3LYK2</accession>
<name>A0A0C3LYK2_CLOBO</name>
<proteinExistence type="predicted"/>
<dbReference type="AlphaFoldDB" id="A0A0C3LYK2"/>
<dbReference type="GeneID" id="5185956"/>
<protein>
    <submittedName>
        <fullName evidence="1">Uncharacterized protein</fullName>
    </submittedName>
</protein>